<dbReference type="Proteomes" id="UP000199607">
    <property type="component" value="Unassembled WGS sequence"/>
</dbReference>
<sequence>MRVVAVVSLLLVCSVLTPSAVLAEPVTPLGTSALGPVDVDLGNESVAAVQSSENESGGSDRSSQSNQSGGSFGLQVSSFVQSTTAETNGVVENEMWEANVNRSGRPTEVTRRVDRLDRRVTSLRDRRQSLTNEYENGTLSTLRYRAQLAQLNGELNALSAAASSTERAATRLNANPRGLSEVRSEIQRSRAETPPLGRPNDARSNSSNATRGGPNDRWERNANNRSSERPVPEERGSADQAGGRNRSGGGPPSDETGAQGQRNRERNADDANETRGSENANDAANPGNANDENDTRGQGNERRPDNARESSDGSSGSPSNPASNADTDASASTNDSEAERSERDQNTENTENANAAEDTRGQSSNAGNAADEENAKNPENAGGSDTSANAGNAGNAANAGNSSNSEERGKSANGANEKPFSIGSRDPPFECIRVESAF</sequence>
<feature type="compositionally biased region" description="Basic and acidic residues" evidence="2">
    <location>
        <begin position="262"/>
        <end position="276"/>
    </location>
</feature>
<gene>
    <name evidence="4" type="ORF">SAMN04487950_1231</name>
</gene>
<feature type="compositionally biased region" description="Basic and acidic residues" evidence="2">
    <location>
        <begin position="337"/>
        <end position="346"/>
    </location>
</feature>
<organism evidence="4 5">
    <name type="scientific">Halogranum rubrum</name>
    <dbReference type="NCBI Taxonomy" id="553466"/>
    <lineage>
        <taxon>Archaea</taxon>
        <taxon>Methanobacteriati</taxon>
        <taxon>Methanobacteriota</taxon>
        <taxon>Stenosarchaea group</taxon>
        <taxon>Halobacteria</taxon>
        <taxon>Halobacteriales</taxon>
        <taxon>Haloferacaceae</taxon>
    </lineage>
</organism>
<evidence type="ECO:0000313" key="5">
    <source>
        <dbReference type="Proteomes" id="UP000199607"/>
    </source>
</evidence>
<dbReference type="AlphaFoldDB" id="A0A1I4CJW8"/>
<dbReference type="RefSeq" id="WP_089867056.1">
    <property type="nucleotide sequence ID" value="NZ_FOTC01000001.1"/>
</dbReference>
<feature type="coiled-coil region" evidence="1">
    <location>
        <begin position="113"/>
        <end position="168"/>
    </location>
</feature>
<reference evidence="5" key="1">
    <citation type="submission" date="2016-10" db="EMBL/GenBank/DDBJ databases">
        <authorList>
            <person name="Varghese N."/>
            <person name="Submissions S."/>
        </authorList>
    </citation>
    <scope>NUCLEOTIDE SEQUENCE [LARGE SCALE GENOMIC DNA]</scope>
    <source>
        <strain evidence="5">CGMCC 1.7738</strain>
    </source>
</reference>
<evidence type="ECO:0000256" key="1">
    <source>
        <dbReference type="SAM" id="Coils"/>
    </source>
</evidence>
<feature type="region of interest" description="Disordered" evidence="2">
    <location>
        <begin position="168"/>
        <end position="438"/>
    </location>
</feature>
<proteinExistence type="predicted"/>
<name>A0A1I4CJW8_9EURY</name>
<feature type="compositionally biased region" description="Low complexity" evidence="2">
    <location>
        <begin position="56"/>
        <end position="71"/>
    </location>
</feature>
<feature type="compositionally biased region" description="Low complexity" evidence="2">
    <location>
        <begin position="347"/>
        <end position="356"/>
    </location>
</feature>
<feature type="compositionally biased region" description="Low complexity" evidence="2">
    <location>
        <begin position="380"/>
        <end position="404"/>
    </location>
</feature>
<feature type="compositionally biased region" description="Low complexity" evidence="2">
    <location>
        <begin position="279"/>
        <end position="290"/>
    </location>
</feature>
<feature type="compositionally biased region" description="Low complexity" evidence="2">
    <location>
        <begin position="312"/>
        <end position="335"/>
    </location>
</feature>
<feature type="region of interest" description="Disordered" evidence="2">
    <location>
        <begin position="48"/>
        <end position="71"/>
    </location>
</feature>
<evidence type="ECO:0000313" key="4">
    <source>
        <dbReference type="EMBL" id="SFK81564.1"/>
    </source>
</evidence>
<dbReference type="EMBL" id="FOTC01000001">
    <property type="protein sequence ID" value="SFK81564.1"/>
    <property type="molecule type" value="Genomic_DNA"/>
</dbReference>
<evidence type="ECO:0000259" key="3">
    <source>
        <dbReference type="Pfam" id="PF23379"/>
    </source>
</evidence>
<evidence type="ECO:0000256" key="2">
    <source>
        <dbReference type="SAM" id="MobiDB-lite"/>
    </source>
</evidence>
<accession>A0A1I4CJW8</accession>
<dbReference type="STRING" id="553466.SAMN04487950_1231"/>
<feature type="compositionally biased region" description="Basic and acidic residues" evidence="2">
    <location>
        <begin position="214"/>
        <end position="237"/>
    </location>
</feature>
<feature type="compositionally biased region" description="Basic and acidic residues" evidence="2">
    <location>
        <begin position="180"/>
        <end position="191"/>
    </location>
</feature>
<keyword evidence="5" id="KW-1185">Reference proteome</keyword>
<feature type="compositionally biased region" description="Basic and acidic residues" evidence="2">
    <location>
        <begin position="293"/>
        <end position="311"/>
    </location>
</feature>
<protein>
    <recommendedName>
        <fullName evidence="3">DUF7096 domain-containing protein</fullName>
    </recommendedName>
</protein>
<keyword evidence="1" id="KW-0175">Coiled coil</keyword>
<dbReference type="Pfam" id="PF23379">
    <property type="entry name" value="DUF7096"/>
    <property type="match status" value="1"/>
</dbReference>
<dbReference type="InterPro" id="IPR055522">
    <property type="entry name" value="DUF7096"/>
</dbReference>
<feature type="domain" description="DUF7096" evidence="3">
    <location>
        <begin position="4"/>
        <end position="186"/>
    </location>
</feature>